<reference evidence="1" key="1">
    <citation type="submission" date="2020-10" db="EMBL/GenBank/DDBJ databases">
        <authorList>
            <person name="Gilroy R."/>
        </authorList>
    </citation>
    <scope>NUCLEOTIDE SEQUENCE</scope>
    <source>
        <strain evidence="1">3924</strain>
    </source>
</reference>
<proteinExistence type="predicted"/>
<organism evidence="1 2">
    <name type="scientific">Candidatus Aphodosoma intestinipullorum</name>
    <dbReference type="NCBI Taxonomy" id="2840674"/>
    <lineage>
        <taxon>Bacteria</taxon>
        <taxon>Pseudomonadati</taxon>
        <taxon>Bacteroidota</taxon>
        <taxon>Bacteroidia</taxon>
        <taxon>Bacteroidales</taxon>
        <taxon>Candidatus Aphodosoma</taxon>
    </lineage>
</organism>
<reference evidence="1" key="2">
    <citation type="journal article" date="2021" name="PeerJ">
        <title>Extensive microbial diversity within the chicken gut microbiome revealed by metagenomics and culture.</title>
        <authorList>
            <person name="Gilroy R."/>
            <person name="Ravi A."/>
            <person name="Getino M."/>
            <person name="Pursley I."/>
            <person name="Horton D.L."/>
            <person name="Alikhan N.F."/>
            <person name="Baker D."/>
            <person name="Gharbi K."/>
            <person name="Hall N."/>
            <person name="Watson M."/>
            <person name="Adriaenssens E.M."/>
            <person name="Foster-Nyarko E."/>
            <person name="Jarju S."/>
            <person name="Secka A."/>
            <person name="Antonio M."/>
            <person name="Oren A."/>
            <person name="Chaudhuri R.R."/>
            <person name="La Ragione R."/>
            <person name="Hildebrand F."/>
            <person name="Pallen M.J."/>
        </authorList>
    </citation>
    <scope>NUCLEOTIDE SEQUENCE</scope>
    <source>
        <strain evidence="1">3924</strain>
    </source>
</reference>
<dbReference type="EMBL" id="JADIMV010000030">
    <property type="protein sequence ID" value="MBO8439324.1"/>
    <property type="molecule type" value="Genomic_DNA"/>
</dbReference>
<evidence type="ECO:0000313" key="1">
    <source>
        <dbReference type="EMBL" id="MBO8439324.1"/>
    </source>
</evidence>
<gene>
    <name evidence="1" type="ORF">IAC51_01585</name>
</gene>
<name>A0A940DI60_9BACT</name>
<sequence>MAPGKIGQTYTFSCENVDKNKLIWEVKAPGADPYTKTNVSSVSITPVTSGAISVTVTNTDGCPEDNHASGSVIIMPSIVIDPTNPVNPGITINARVWNEGATNDGSGTITKAAAAETARVPYEGGYTVELWDDHSMLGRWQREGHVMEIPGTGTVAGKIYYLRLYVDGELEDVAKVMVY</sequence>
<comment type="caution">
    <text evidence="1">The sequence shown here is derived from an EMBL/GenBank/DDBJ whole genome shotgun (WGS) entry which is preliminary data.</text>
</comment>
<dbReference type="AlphaFoldDB" id="A0A940DI60"/>
<dbReference type="Proteomes" id="UP000712007">
    <property type="component" value="Unassembled WGS sequence"/>
</dbReference>
<protein>
    <submittedName>
        <fullName evidence="1">Uncharacterized protein</fullName>
    </submittedName>
</protein>
<evidence type="ECO:0000313" key="2">
    <source>
        <dbReference type="Proteomes" id="UP000712007"/>
    </source>
</evidence>
<accession>A0A940DI60</accession>